<dbReference type="AlphaFoldDB" id="A0AAE3KLU8"/>
<dbReference type="RefSeq" id="WP_254011298.1">
    <property type="nucleotide sequence ID" value="NZ_JAMZMM010000058.1"/>
</dbReference>
<dbReference type="InterPro" id="IPR014951">
    <property type="entry name" value="DUF1822"/>
</dbReference>
<evidence type="ECO:0000313" key="1">
    <source>
        <dbReference type="EMBL" id="MCP2728504.1"/>
    </source>
</evidence>
<gene>
    <name evidence="1" type="ORF">NJ959_08445</name>
</gene>
<dbReference type="EMBL" id="JAMZMM010000058">
    <property type="protein sequence ID" value="MCP2728504.1"/>
    <property type="molecule type" value="Genomic_DNA"/>
</dbReference>
<reference evidence="1" key="1">
    <citation type="submission" date="2022-06" db="EMBL/GenBank/DDBJ databases">
        <title>New cyanobacteria of genus Symplocastrum in benthos of Lake Baikal.</title>
        <authorList>
            <person name="Sorokovikova E."/>
            <person name="Tikhonova I."/>
            <person name="Krasnopeev A."/>
            <person name="Evseev P."/>
            <person name="Gladkikh A."/>
            <person name="Belykh O."/>
        </authorList>
    </citation>
    <scope>NUCLEOTIDE SEQUENCE</scope>
    <source>
        <strain evidence="1">BBK-W-15</strain>
    </source>
</reference>
<comment type="caution">
    <text evidence="1">The sequence shown here is derived from an EMBL/GenBank/DDBJ whole genome shotgun (WGS) entry which is preliminary data.</text>
</comment>
<dbReference type="Pfam" id="PF08852">
    <property type="entry name" value="DUF1822"/>
    <property type="match status" value="1"/>
</dbReference>
<sequence length="222" mass="24817">MSNNDRHNLVLRFEGTKDEYKRLLASFQSGDLETLLQLPIQDVRLVGAPSEVPSVRSPEIVPQILQRVYNSLESSWQTVESLLAPEALKLAPGWRSSRQLATQELEVKKASHSAAPSAGFMRSIKLDLPEINQQVILIVALMPGDSDREIDALIEVRPTQEHTILPPDLQLMVIDDKGVIVLSARAEKADPRITFALTGNIGEPFEVKVKLNNFSYRQEFPI</sequence>
<proteinExistence type="predicted"/>
<evidence type="ECO:0000313" key="2">
    <source>
        <dbReference type="Proteomes" id="UP001204953"/>
    </source>
</evidence>
<name>A0AAE3KLU8_9CYAN</name>
<organism evidence="1 2">
    <name type="scientific">Limnofasciculus baicalensis BBK-W-15</name>
    <dbReference type="NCBI Taxonomy" id="2699891"/>
    <lineage>
        <taxon>Bacteria</taxon>
        <taxon>Bacillati</taxon>
        <taxon>Cyanobacteriota</taxon>
        <taxon>Cyanophyceae</taxon>
        <taxon>Coleofasciculales</taxon>
        <taxon>Coleofasciculaceae</taxon>
        <taxon>Limnofasciculus</taxon>
        <taxon>Limnofasciculus baicalensis</taxon>
    </lineage>
</organism>
<accession>A0AAE3KLU8</accession>
<dbReference type="Proteomes" id="UP001204953">
    <property type="component" value="Unassembled WGS sequence"/>
</dbReference>
<protein>
    <submittedName>
        <fullName evidence="1">DUF1822 family protein</fullName>
    </submittedName>
</protein>
<keyword evidence="2" id="KW-1185">Reference proteome</keyword>